<dbReference type="EMBL" id="JAOCQF010000001">
    <property type="protein sequence ID" value="MCT8330016.1"/>
    <property type="molecule type" value="Genomic_DNA"/>
</dbReference>
<sequence length="120" mass="12905">MRVLIVESDASLGWLWQRHLERRGLEVMRAASQDEAAAAIAEAEPDVIVLDLVLTEGSALAVADYASYRHPEARVIFVTSASFFSDGSIFELAANACACLPKGTPPDDLASVVEHYGARS</sequence>
<dbReference type="InterPro" id="IPR011006">
    <property type="entry name" value="CheY-like_superfamily"/>
</dbReference>
<organism evidence="5 6">
    <name type="scientific">Albidovulum sediminis</name>
    <dbReference type="NCBI Taxonomy" id="3066345"/>
    <lineage>
        <taxon>Bacteria</taxon>
        <taxon>Pseudomonadati</taxon>
        <taxon>Pseudomonadota</taxon>
        <taxon>Alphaproteobacteria</taxon>
        <taxon>Rhodobacterales</taxon>
        <taxon>Paracoccaceae</taxon>
        <taxon>Albidovulum</taxon>
    </lineage>
</organism>
<dbReference type="PANTHER" id="PTHR44591">
    <property type="entry name" value="STRESS RESPONSE REGULATOR PROTEIN 1"/>
    <property type="match status" value="1"/>
</dbReference>
<dbReference type="SMART" id="SM00448">
    <property type="entry name" value="REC"/>
    <property type="match status" value="1"/>
</dbReference>
<name>A0ABT2NMR9_9RHOB</name>
<evidence type="ECO:0000259" key="4">
    <source>
        <dbReference type="PROSITE" id="PS50110"/>
    </source>
</evidence>
<comment type="caution">
    <text evidence="5">The sequence shown here is derived from an EMBL/GenBank/DDBJ whole genome shotgun (WGS) entry which is preliminary data.</text>
</comment>
<dbReference type="Gene3D" id="3.40.50.2300">
    <property type="match status" value="1"/>
</dbReference>
<proteinExistence type="predicted"/>
<dbReference type="Proteomes" id="UP001205601">
    <property type="component" value="Unassembled WGS sequence"/>
</dbReference>
<dbReference type="Pfam" id="PF00072">
    <property type="entry name" value="Response_reg"/>
    <property type="match status" value="1"/>
</dbReference>
<dbReference type="RefSeq" id="WP_261495640.1">
    <property type="nucleotide sequence ID" value="NZ_JAOCQF010000001.1"/>
</dbReference>
<gene>
    <name evidence="5" type="ORF">N5I32_10855</name>
</gene>
<feature type="domain" description="Response regulatory" evidence="4">
    <location>
        <begin position="2"/>
        <end position="117"/>
    </location>
</feature>
<accession>A0ABT2NMR9</accession>
<keyword evidence="1 3" id="KW-0597">Phosphoprotein</keyword>
<evidence type="ECO:0000256" key="3">
    <source>
        <dbReference type="PROSITE-ProRule" id="PRU00169"/>
    </source>
</evidence>
<dbReference type="PANTHER" id="PTHR44591:SF14">
    <property type="entry name" value="PROTEIN PILG"/>
    <property type="match status" value="1"/>
</dbReference>
<dbReference type="SUPFAM" id="SSF52172">
    <property type="entry name" value="CheY-like"/>
    <property type="match status" value="1"/>
</dbReference>
<keyword evidence="6" id="KW-1185">Reference proteome</keyword>
<evidence type="ECO:0000256" key="2">
    <source>
        <dbReference type="ARBA" id="ARBA00023012"/>
    </source>
</evidence>
<dbReference type="PROSITE" id="PS50110">
    <property type="entry name" value="RESPONSE_REGULATORY"/>
    <property type="match status" value="1"/>
</dbReference>
<keyword evidence="2" id="KW-0902">Two-component regulatory system</keyword>
<dbReference type="InterPro" id="IPR050595">
    <property type="entry name" value="Bact_response_regulator"/>
</dbReference>
<feature type="modified residue" description="4-aspartylphosphate" evidence="3">
    <location>
        <position position="51"/>
    </location>
</feature>
<evidence type="ECO:0000313" key="6">
    <source>
        <dbReference type="Proteomes" id="UP001205601"/>
    </source>
</evidence>
<evidence type="ECO:0000313" key="5">
    <source>
        <dbReference type="EMBL" id="MCT8330016.1"/>
    </source>
</evidence>
<evidence type="ECO:0000256" key="1">
    <source>
        <dbReference type="ARBA" id="ARBA00022553"/>
    </source>
</evidence>
<dbReference type="InterPro" id="IPR001789">
    <property type="entry name" value="Sig_transdc_resp-reg_receiver"/>
</dbReference>
<protein>
    <submittedName>
        <fullName evidence="5">Response regulator</fullName>
    </submittedName>
</protein>
<reference evidence="6" key="1">
    <citation type="submission" date="2023-07" db="EMBL/GenBank/DDBJ databases">
        <title>Defluviimonas sediminis sp. nov., isolated from mangrove sediment.</title>
        <authorList>
            <person name="Liu L."/>
            <person name="Li J."/>
            <person name="Huang Y."/>
            <person name="Pan J."/>
            <person name="Li M."/>
        </authorList>
    </citation>
    <scope>NUCLEOTIDE SEQUENCE [LARGE SCALE GENOMIC DNA]</scope>
    <source>
        <strain evidence="6">FT324</strain>
    </source>
</reference>